<keyword evidence="4 11" id="KW-0808">Transferase</keyword>
<dbReference type="Pfam" id="PF02397">
    <property type="entry name" value="Bac_transf"/>
    <property type="match status" value="1"/>
</dbReference>
<dbReference type="GO" id="GO:0016740">
    <property type="term" value="F:transferase activity"/>
    <property type="evidence" value="ECO:0007669"/>
    <property type="project" value="UniProtKB-KW"/>
</dbReference>
<gene>
    <name evidence="11" type="ORF">OKW52_09240</name>
</gene>
<keyword evidence="12" id="KW-1185">Reference proteome</keyword>
<comment type="similarity">
    <text evidence="2">Belongs to the bacterial sugar transferase family.</text>
</comment>
<dbReference type="InterPro" id="IPR003362">
    <property type="entry name" value="Bact_transf"/>
</dbReference>
<feature type="transmembrane region" description="Helical" evidence="9">
    <location>
        <begin position="66"/>
        <end position="89"/>
    </location>
</feature>
<keyword evidence="5 9" id="KW-0812">Transmembrane</keyword>
<reference evidence="11 12" key="1">
    <citation type="submission" date="2022-10" db="EMBL/GenBank/DDBJ databases">
        <title>Pararhodobacter sp. nov., isolated from marine algae.</title>
        <authorList>
            <person name="Choi B.J."/>
            <person name="Kim J.M."/>
            <person name="Lee J.K."/>
            <person name="Choi D.G."/>
            <person name="Jeon C.O."/>
        </authorList>
    </citation>
    <scope>NUCLEOTIDE SEQUENCE [LARGE SCALE GENOMIC DNA]</scope>
    <source>
        <strain evidence="11 12">ZQ420</strain>
    </source>
</reference>
<name>A0ABT3GY03_9RHOB</name>
<evidence type="ECO:0000256" key="3">
    <source>
        <dbReference type="ARBA" id="ARBA00022475"/>
    </source>
</evidence>
<comment type="caution">
    <text evidence="11">The sequence shown here is derived from an EMBL/GenBank/DDBJ whole genome shotgun (WGS) entry which is preliminary data.</text>
</comment>
<sequence>MTLHYRSLPDVTGVDLGPVHASSVLEPWESGFPAYALIPLPSLHPSDILPKLGSNYAVYGKRVLDVVLASIALILSAPLLVLLAAALWLESGNPFYTQERLGLNGQRFRMFKLRTMVPGAAQRLNEFLDRDPALRTEWEITQKLKRDPRITPIGRLLRKTSMDELPQIFNVLRGDMSLVGPRPMLPEQMPLYLNPPAYLGLRPGITGLWQVTARNEESFDLRAIIDLRYAQRLSFMGDLRIIGATFGSVLFATGY</sequence>
<evidence type="ECO:0000313" key="12">
    <source>
        <dbReference type="Proteomes" id="UP001208938"/>
    </source>
</evidence>
<feature type="domain" description="Bacterial sugar transferase" evidence="10">
    <location>
        <begin position="61"/>
        <end position="250"/>
    </location>
</feature>
<evidence type="ECO:0000313" key="11">
    <source>
        <dbReference type="EMBL" id="MCW1932435.1"/>
    </source>
</evidence>
<evidence type="ECO:0000256" key="4">
    <source>
        <dbReference type="ARBA" id="ARBA00022679"/>
    </source>
</evidence>
<accession>A0ABT3GY03</accession>
<dbReference type="PANTHER" id="PTHR30576">
    <property type="entry name" value="COLANIC BIOSYNTHESIS UDP-GLUCOSE LIPID CARRIER TRANSFERASE"/>
    <property type="match status" value="1"/>
</dbReference>
<comment type="subcellular location">
    <subcellularLocation>
        <location evidence="1">Cell membrane</location>
    </subcellularLocation>
</comment>
<dbReference type="EMBL" id="JAPDFL010000001">
    <property type="protein sequence ID" value="MCW1932435.1"/>
    <property type="molecule type" value="Genomic_DNA"/>
</dbReference>
<evidence type="ECO:0000256" key="6">
    <source>
        <dbReference type="ARBA" id="ARBA00022989"/>
    </source>
</evidence>
<evidence type="ECO:0000256" key="9">
    <source>
        <dbReference type="SAM" id="Phobius"/>
    </source>
</evidence>
<organism evidence="11 12">
    <name type="scientific">Pararhodobacter zhoushanensis</name>
    <dbReference type="NCBI Taxonomy" id="2479545"/>
    <lineage>
        <taxon>Bacteria</taxon>
        <taxon>Pseudomonadati</taxon>
        <taxon>Pseudomonadota</taxon>
        <taxon>Alphaproteobacteria</taxon>
        <taxon>Rhodobacterales</taxon>
        <taxon>Paracoccaceae</taxon>
        <taxon>Pararhodobacter</taxon>
    </lineage>
</organism>
<evidence type="ECO:0000259" key="10">
    <source>
        <dbReference type="Pfam" id="PF02397"/>
    </source>
</evidence>
<dbReference type="RefSeq" id="WP_264505435.1">
    <property type="nucleotide sequence ID" value="NZ_JAPDFL010000001.1"/>
</dbReference>
<keyword evidence="7 9" id="KW-0472">Membrane</keyword>
<evidence type="ECO:0000256" key="8">
    <source>
        <dbReference type="ARBA" id="ARBA00023169"/>
    </source>
</evidence>
<evidence type="ECO:0000256" key="1">
    <source>
        <dbReference type="ARBA" id="ARBA00004236"/>
    </source>
</evidence>
<dbReference type="Proteomes" id="UP001208938">
    <property type="component" value="Unassembled WGS sequence"/>
</dbReference>
<keyword evidence="6 9" id="KW-1133">Transmembrane helix</keyword>
<keyword evidence="8" id="KW-0270">Exopolysaccharide synthesis</keyword>
<evidence type="ECO:0000256" key="7">
    <source>
        <dbReference type="ARBA" id="ARBA00023136"/>
    </source>
</evidence>
<dbReference type="PANTHER" id="PTHR30576:SF4">
    <property type="entry name" value="UNDECAPRENYL-PHOSPHATE GALACTOSE PHOSPHOTRANSFERASE"/>
    <property type="match status" value="1"/>
</dbReference>
<keyword evidence="3" id="KW-1003">Cell membrane</keyword>
<protein>
    <submittedName>
        <fullName evidence="11">Sugar transferase</fullName>
    </submittedName>
</protein>
<evidence type="ECO:0000256" key="2">
    <source>
        <dbReference type="ARBA" id="ARBA00006464"/>
    </source>
</evidence>
<proteinExistence type="inferred from homology"/>
<evidence type="ECO:0000256" key="5">
    <source>
        <dbReference type="ARBA" id="ARBA00022692"/>
    </source>
</evidence>